<sequence length="155" mass="18314">MRRRRVPPILLPGILILIIGIVLLSGTKLLLFSPDRQAEAAVEEFYTFEADGDFSDSWELLHPFMKEKFSKTAYIQDRTHVFIGHFGAETFTYDLSEGEEIDNWKMEEGRPPFKTAYKFLVTQSYEGKYGKFNFQQEVYVVRHQEQWSILWDYNQ</sequence>
<dbReference type="SUPFAM" id="SSF54427">
    <property type="entry name" value="NTF2-like"/>
    <property type="match status" value="1"/>
</dbReference>
<dbReference type="Gene3D" id="3.10.450.100">
    <property type="entry name" value="NTF2-like, domain 1"/>
    <property type="match status" value="1"/>
</dbReference>
<reference evidence="2 3" key="1">
    <citation type="journal article" date="2015" name="Stand. Genomic Sci.">
        <title>Genomic Encyclopedia of Bacterial and Archaeal Type Strains, Phase III: the genomes of soil and plant-associated and newly described type strains.</title>
        <authorList>
            <person name="Whitman W.B."/>
            <person name="Woyke T."/>
            <person name="Klenk H.P."/>
            <person name="Zhou Y."/>
            <person name="Lilburn T.G."/>
            <person name="Beck B.J."/>
            <person name="De Vos P."/>
            <person name="Vandamme P."/>
            <person name="Eisen J.A."/>
            <person name="Garrity G."/>
            <person name="Hugenholtz P."/>
            <person name="Kyrpides N.C."/>
        </authorList>
    </citation>
    <scope>NUCLEOTIDE SEQUENCE [LARGE SCALE GENOMIC DNA]</scope>
    <source>
        <strain evidence="2 3">CV53</strain>
    </source>
</reference>
<accession>A0A4R2BJP7</accession>
<keyword evidence="3" id="KW-1185">Reference proteome</keyword>
<name>A0A4R2BJP7_9BACI</name>
<keyword evidence="1" id="KW-1133">Transmembrane helix</keyword>
<protein>
    <submittedName>
        <fullName evidence="2">Uncharacterized protein</fullName>
    </submittedName>
</protein>
<dbReference type="EMBL" id="SLVV01000003">
    <property type="protein sequence ID" value="TCN26702.1"/>
    <property type="molecule type" value="Genomic_DNA"/>
</dbReference>
<dbReference type="RefSeq" id="WP_132003220.1">
    <property type="nucleotide sequence ID" value="NZ_JABUHM010000002.1"/>
</dbReference>
<evidence type="ECO:0000256" key="1">
    <source>
        <dbReference type="SAM" id="Phobius"/>
    </source>
</evidence>
<proteinExistence type="predicted"/>
<feature type="transmembrane region" description="Helical" evidence="1">
    <location>
        <begin position="9"/>
        <end position="31"/>
    </location>
</feature>
<dbReference type="InterPro" id="IPR032710">
    <property type="entry name" value="NTF2-like_dom_sf"/>
</dbReference>
<dbReference type="Proteomes" id="UP000295689">
    <property type="component" value="Unassembled WGS sequence"/>
</dbReference>
<comment type="caution">
    <text evidence="2">The sequence shown here is derived from an EMBL/GenBank/DDBJ whole genome shotgun (WGS) entry which is preliminary data.</text>
</comment>
<evidence type="ECO:0000313" key="3">
    <source>
        <dbReference type="Proteomes" id="UP000295689"/>
    </source>
</evidence>
<dbReference type="AlphaFoldDB" id="A0A4R2BJP7"/>
<keyword evidence="1" id="KW-0812">Transmembrane</keyword>
<gene>
    <name evidence="2" type="ORF">EV146_103225</name>
</gene>
<organism evidence="2 3">
    <name type="scientific">Mesobacillus foraminis</name>
    <dbReference type="NCBI Taxonomy" id="279826"/>
    <lineage>
        <taxon>Bacteria</taxon>
        <taxon>Bacillati</taxon>
        <taxon>Bacillota</taxon>
        <taxon>Bacilli</taxon>
        <taxon>Bacillales</taxon>
        <taxon>Bacillaceae</taxon>
        <taxon>Mesobacillus</taxon>
    </lineage>
</organism>
<keyword evidence="1" id="KW-0472">Membrane</keyword>
<evidence type="ECO:0000313" key="2">
    <source>
        <dbReference type="EMBL" id="TCN26702.1"/>
    </source>
</evidence>